<feature type="transmembrane region" description="Helical" evidence="1">
    <location>
        <begin position="43"/>
        <end position="67"/>
    </location>
</feature>
<keyword evidence="1" id="KW-0812">Transmembrane</keyword>
<reference evidence="3" key="1">
    <citation type="journal article" date="2013" name="Nature">
        <title>Draft genome of the wheat A-genome progenitor Triticum urartu.</title>
        <authorList>
            <person name="Ling H.Q."/>
            <person name="Zhao S."/>
            <person name="Liu D."/>
            <person name="Wang J."/>
            <person name="Sun H."/>
            <person name="Zhang C."/>
            <person name="Fan H."/>
            <person name="Li D."/>
            <person name="Dong L."/>
            <person name="Tao Y."/>
            <person name="Gao C."/>
            <person name="Wu H."/>
            <person name="Li Y."/>
            <person name="Cui Y."/>
            <person name="Guo X."/>
            <person name="Zheng S."/>
            <person name="Wang B."/>
            <person name="Yu K."/>
            <person name="Liang Q."/>
            <person name="Yang W."/>
            <person name="Lou X."/>
            <person name="Chen J."/>
            <person name="Feng M."/>
            <person name="Jian J."/>
            <person name="Zhang X."/>
            <person name="Luo G."/>
            <person name="Jiang Y."/>
            <person name="Liu J."/>
            <person name="Wang Z."/>
            <person name="Sha Y."/>
            <person name="Zhang B."/>
            <person name="Wu H."/>
            <person name="Tang D."/>
            <person name="Shen Q."/>
            <person name="Xue P."/>
            <person name="Zou S."/>
            <person name="Wang X."/>
            <person name="Liu X."/>
            <person name="Wang F."/>
            <person name="Yang Y."/>
            <person name="An X."/>
            <person name="Dong Z."/>
            <person name="Zhang K."/>
            <person name="Zhang X."/>
            <person name="Luo M.C."/>
            <person name="Dvorak J."/>
            <person name="Tong Y."/>
            <person name="Wang J."/>
            <person name="Yang H."/>
            <person name="Li Z."/>
            <person name="Wang D."/>
            <person name="Zhang A."/>
            <person name="Wang J."/>
        </authorList>
    </citation>
    <scope>NUCLEOTIDE SEQUENCE</scope>
    <source>
        <strain evidence="3">cv. G1812</strain>
    </source>
</reference>
<keyword evidence="3" id="KW-1185">Reference proteome</keyword>
<protein>
    <submittedName>
        <fullName evidence="2">Uncharacterized protein</fullName>
    </submittedName>
</protein>
<evidence type="ECO:0000256" key="1">
    <source>
        <dbReference type="SAM" id="Phobius"/>
    </source>
</evidence>
<dbReference type="Gramene" id="TuG1812G0200002539.01.T01">
    <property type="protein sequence ID" value="TuG1812G0200002539.01.T01"/>
    <property type="gene ID" value="TuG1812G0200002539.01"/>
</dbReference>
<name>A0A8R7TGF1_TRIUA</name>
<reference evidence="2" key="3">
    <citation type="submission" date="2022-06" db="UniProtKB">
        <authorList>
            <consortium name="EnsemblPlants"/>
        </authorList>
    </citation>
    <scope>IDENTIFICATION</scope>
</reference>
<proteinExistence type="predicted"/>
<evidence type="ECO:0000313" key="2">
    <source>
        <dbReference type="EnsemblPlants" id="TuG1812G0200002539.01.T01"/>
    </source>
</evidence>
<evidence type="ECO:0000313" key="3">
    <source>
        <dbReference type="Proteomes" id="UP000015106"/>
    </source>
</evidence>
<reference evidence="2" key="2">
    <citation type="submission" date="2018-03" db="EMBL/GenBank/DDBJ databases">
        <title>The Triticum urartu genome reveals the dynamic nature of wheat genome evolution.</title>
        <authorList>
            <person name="Ling H."/>
            <person name="Ma B."/>
            <person name="Shi X."/>
            <person name="Liu H."/>
            <person name="Dong L."/>
            <person name="Sun H."/>
            <person name="Cao Y."/>
            <person name="Gao Q."/>
            <person name="Zheng S."/>
            <person name="Li Y."/>
            <person name="Yu Y."/>
            <person name="Du H."/>
            <person name="Qi M."/>
            <person name="Li Y."/>
            <person name="Yu H."/>
            <person name="Cui Y."/>
            <person name="Wang N."/>
            <person name="Chen C."/>
            <person name="Wu H."/>
            <person name="Zhao Y."/>
            <person name="Zhang J."/>
            <person name="Li Y."/>
            <person name="Zhou W."/>
            <person name="Zhang B."/>
            <person name="Hu W."/>
            <person name="Eijk M."/>
            <person name="Tang J."/>
            <person name="Witsenboer H."/>
            <person name="Zhao S."/>
            <person name="Li Z."/>
            <person name="Zhang A."/>
            <person name="Wang D."/>
            <person name="Liang C."/>
        </authorList>
    </citation>
    <scope>NUCLEOTIDE SEQUENCE [LARGE SCALE GENOMIC DNA]</scope>
    <source>
        <strain evidence="2">cv. G1812</strain>
    </source>
</reference>
<dbReference type="AlphaFoldDB" id="A0A8R7TGF1"/>
<accession>A0A8R7TGF1</accession>
<dbReference type="EnsemblPlants" id="TuG1812G0200002539.01.T01">
    <property type="protein sequence ID" value="TuG1812G0200002539.01.T01"/>
    <property type="gene ID" value="TuG1812G0200002539.01"/>
</dbReference>
<sequence length="88" mass="9340">MDRGFCPCPATRVDLVVAVVVVLVLVLAVAFRFADLVLRTGHAGIPVVCLLLGVPLILTGTELGYYLHQGQHGLGHVLPEVSGEVLVR</sequence>
<keyword evidence="1" id="KW-0472">Membrane</keyword>
<organism evidence="2 3">
    <name type="scientific">Triticum urartu</name>
    <name type="common">Red wild einkorn</name>
    <name type="synonym">Crithodium urartu</name>
    <dbReference type="NCBI Taxonomy" id="4572"/>
    <lineage>
        <taxon>Eukaryota</taxon>
        <taxon>Viridiplantae</taxon>
        <taxon>Streptophyta</taxon>
        <taxon>Embryophyta</taxon>
        <taxon>Tracheophyta</taxon>
        <taxon>Spermatophyta</taxon>
        <taxon>Magnoliopsida</taxon>
        <taxon>Liliopsida</taxon>
        <taxon>Poales</taxon>
        <taxon>Poaceae</taxon>
        <taxon>BOP clade</taxon>
        <taxon>Pooideae</taxon>
        <taxon>Triticodae</taxon>
        <taxon>Triticeae</taxon>
        <taxon>Triticinae</taxon>
        <taxon>Triticum</taxon>
    </lineage>
</organism>
<dbReference type="Proteomes" id="UP000015106">
    <property type="component" value="Chromosome 2"/>
</dbReference>
<keyword evidence="1" id="KW-1133">Transmembrane helix</keyword>
<feature type="transmembrane region" description="Helical" evidence="1">
    <location>
        <begin position="12"/>
        <end position="31"/>
    </location>
</feature>